<name>A0ABW4N294_9CAUL</name>
<gene>
    <name evidence="4" type="ORF">ACFSC0_10705</name>
</gene>
<dbReference type="RefSeq" id="WP_377282946.1">
    <property type="nucleotide sequence ID" value="NZ_JBHRSI010000008.1"/>
</dbReference>
<protein>
    <submittedName>
        <fullName evidence="4">GNAT family N-acetyltransferase</fullName>
        <ecNumber evidence="4">2.3.-.-</ecNumber>
    </submittedName>
</protein>
<dbReference type="InterPro" id="IPR016181">
    <property type="entry name" value="Acyl_CoA_acyltransferase"/>
</dbReference>
<proteinExistence type="predicted"/>
<organism evidence="4 5">
    <name type="scientific">Phenylobacterium terrae</name>
    <dbReference type="NCBI Taxonomy" id="2665495"/>
    <lineage>
        <taxon>Bacteria</taxon>
        <taxon>Pseudomonadati</taxon>
        <taxon>Pseudomonadota</taxon>
        <taxon>Alphaproteobacteria</taxon>
        <taxon>Caulobacterales</taxon>
        <taxon>Caulobacteraceae</taxon>
        <taxon>Phenylobacterium</taxon>
    </lineage>
</organism>
<dbReference type="CDD" id="cd04301">
    <property type="entry name" value="NAT_SF"/>
    <property type="match status" value="1"/>
</dbReference>
<dbReference type="PANTHER" id="PTHR43877:SF1">
    <property type="entry name" value="ACETYLTRANSFERASE"/>
    <property type="match status" value="1"/>
</dbReference>
<dbReference type="SUPFAM" id="SSF55729">
    <property type="entry name" value="Acyl-CoA N-acyltransferases (Nat)"/>
    <property type="match status" value="1"/>
</dbReference>
<keyword evidence="2 4" id="KW-0012">Acyltransferase</keyword>
<evidence type="ECO:0000256" key="1">
    <source>
        <dbReference type="ARBA" id="ARBA00022679"/>
    </source>
</evidence>
<sequence>MRRLQLRRASFSDIEALSELQRNSLMGIAAAHYTPQEMAAFLTHPSVGMDQLLRTAHVWVLGRGRRIDACAGWRRSEAGAVMLRSVYVRTECAGRGLASRLLDHVEAEATRRNPGAIRLVSTLGAQGFYERRGYRAIGATFLHLGEVPLRGVDMVKTLPQAEPRRTAA</sequence>
<evidence type="ECO:0000313" key="5">
    <source>
        <dbReference type="Proteomes" id="UP001597237"/>
    </source>
</evidence>
<dbReference type="PROSITE" id="PS51186">
    <property type="entry name" value="GNAT"/>
    <property type="match status" value="1"/>
</dbReference>
<comment type="caution">
    <text evidence="4">The sequence shown here is derived from an EMBL/GenBank/DDBJ whole genome shotgun (WGS) entry which is preliminary data.</text>
</comment>
<reference evidence="5" key="1">
    <citation type="journal article" date="2019" name="Int. J. Syst. Evol. Microbiol.">
        <title>The Global Catalogue of Microorganisms (GCM) 10K type strain sequencing project: providing services to taxonomists for standard genome sequencing and annotation.</title>
        <authorList>
            <consortium name="The Broad Institute Genomics Platform"/>
            <consortium name="The Broad Institute Genome Sequencing Center for Infectious Disease"/>
            <person name="Wu L."/>
            <person name="Ma J."/>
        </authorList>
    </citation>
    <scope>NUCLEOTIDE SEQUENCE [LARGE SCALE GENOMIC DNA]</scope>
    <source>
        <strain evidence="5">DFY28</strain>
    </source>
</reference>
<dbReference type="InterPro" id="IPR050832">
    <property type="entry name" value="Bact_Acetyltransf"/>
</dbReference>
<dbReference type="Gene3D" id="3.40.630.30">
    <property type="match status" value="1"/>
</dbReference>
<dbReference type="InterPro" id="IPR000182">
    <property type="entry name" value="GNAT_dom"/>
</dbReference>
<accession>A0ABW4N294</accession>
<dbReference type="EMBL" id="JBHUEY010000001">
    <property type="protein sequence ID" value="MFD1783863.1"/>
    <property type="molecule type" value="Genomic_DNA"/>
</dbReference>
<feature type="domain" description="N-acetyltransferase" evidence="3">
    <location>
        <begin position="4"/>
        <end position="159"/>
    </location>
</feature>
<dbReference type="GO" id="GO:0016746">
    <property type="term" value="F:acyltransferase activity"/>
    <property type="evidence" value="ECO:0007669"/>
    <property type="project" value="UniProtKB-KW"/>
</dbReference>
<dbReference type="Proteomes" id="UP001597237">
    <property type="component" value="Unassembled WGS sequence"/>
</dbReference>
<evidence type="ECO:0000256" key="2">
    <source>
        <dbReference type="ARBA" id="ARBA00023315"/>
    </source>
</evidence>
<keyword evidence="1 4" id="KW-0808">Transferase</keyword>
<keyword evidence="5" id="KW-1185">Reference proteome</keyword>
<dbReference type="EC" id="2.3.-.-" evidence="4"/>
<evidence type="ECO:0000313" key="4">
    <source>
        <dbReference type="EMBL" id="MFD1783863.1"/>
    </source>
</evidence>
<evidence type="ECO:0000259" key="3">
    <source>
        <dbReference type="PROSITE" id="PS51186"/>
    </source>
</evidence>
<dbReference type="Pfam" id="PF13673">
    <property type="entry name" value="Acetyltransf_10"/>
    <property type="match status" value="1"/>
</dbReference>
<dbReference type="PANTHER" id="PTHR43877">
    <property type="entry name" value="AMINOALKYLPHOSPHONATE N-ACETYLTRANSFERASE-RELATED-RELATED"/>
    <property type="match status" value="1"/>
</dbReference>